<accession>A0A1T5K606</accession>
<dbReference type="RefSeq" id="WP_079686367.1">
    <property type="nucleotide sequence ID" value="NZ_FUZU01000001.1"/>
</dbReference>
<evidence type="ECO:0000313" key="1">
    <source>
        <dbReference type="EMBL" id="SKC59156.1"/>
    </source>
</evidence>
<dbReference type="Proteomes" id="UP000190961">
    <property type="component" value="Unassembled WGS sequence"/>
</dbReference>
<protein>
    <recommendedName>
        <fullName evidence="3">Trypsin-like peptidase domain-containing protein</fullName>
    </recommendedName>
</protein>
<dbReference type="OrthoDB" id="1449865at2"/>
<evidence type="ECO:0000313" key="2">
    <source>
        <dbReference type="Proteomes" id="UP000190961"/>
    </source>
</evidence>
<organism evidence="1 2">
    <name type="scientific">Ohtaekwangia koreensis</name>
    <dbReference type="NCBI Taxonomy" id="688867"/>
    <lineage>
        <taxon>Bacteria</taxon>
        <taxon>Pseudomonadati</taxon>
        <taxon>Bacteroidota</taxon>
        <taxon>Cytophagia</taxon>
        <taxon>Cytophagales</taxon>
        <taxon>Fulvivirgaceae</taxon>
        <taxon>Ohtaekwangia</taxon>
    </lineage>
</organism>
<dbReference type="SUPFAM" id="SSF50494">
    <property type="entry name" value="Trypsin-like serine proteases"/>
    <property type="match status" value="1"/>
</dbReference>
<gene>
    <name evidence="1" type="ORF">SAMN05660236_1855</name>
</gene>
<dbReference type="InterPro" id="IPR009003">
    <property type="entry name" value="Peptidase_S1_PA"/>
</dbReference>
<keyword evidence="2" id="KW-1185">Reference proteome</keyword>
<dbReference type="AlphaFoldDB" id="A0A1T5K606"/>
<proteinExistence type="predicted"/>
<dbReference type="EMBL" id="FUZU01000001">
    <property type="protein sequence ID" value="SKC59156.1"/>
    <property type="molecule type" value="Genomic_DNA"/>
</dbReference>
<reference evidence="1 2" key="1">
    <citation type="submission" date="2017-02" db="EMBL/GenBank/DDBJ databases">
        <authorList>
            <person name="Peterson S.W."/>
        </authorList>
    </citation>
    <scope>NUCLEOTIDE SEQUENCE [LARGE SCALE GENOMIC DNA]</scope>
    <source>
        <strain evidence="1 2">DSM 25262</strain>
    </source>
</reference>
<sequence length="255" mass="28313">MKSICFLILFSILGFNSYPQKKYSVDDLSKMVVCIADQSGQNSTPLGTATIISDSLKYYLVTALHVSSALKHHPFLIFKTDEDIAVSVPLNQFVRGDIIWTNHKEADISIIEITPYNEDSRKRLKEWSFPLSNVLATKEAVPREINVTIIGYPIALFSQIGRNFSAFTFRSFFASELLVMRRADTGSKSVFQLLENPSMQGLSGGPVLVGIDQVGYTFGPNQTILVGIVHGTYSDNTGGKLAMITPAYYIREILK</sequence>
<dbReference type="STRING" id="688867.SAMN05660236_1855"/>
<evidence type="ECO:0008006" key="3">
    <source>
        <dbReference type="Google" id="ProtNLM"/>
    </source>
</evidence>
<name>A0A1T5K606_9BACT</name>